<dbReference type="Gramene" id="CDY44213">
    <property type="protein sequence ID" value="CDY44213"/>
    <property type="gene ID" value="GSBRNA2T00079705001"/>
</dbReference>
<proteinExistence type="predicted"/>
<protein>
    <submittedName>
        <fullName evidence="1">BnaC05g15700D protein</fullName>
    </submittedName>
</protein>
<evidence type="ECO:0000313" key="1">
    <source>
        <dbReference type="EMBL" id="CDY44213.1"/>
    </source>
</evidence>
<accession>A0A078I4Y2</accession>
<sequence length="36" mass="4380">MKLLLQDVKFDTRNNESLLYIVEAYLPLKLQQQDWL</sequence>
<evidence type="ECO:0000313" key="2">
    <source>
        <dbReference type="Proteomes" id="UP000028999"/>
    </source>
</evidence>
<dbReference type="EMBL" id="LK032582">
    <property type="protein sequence ID" value="CDY44213.1"/>
    <property type="molecule type" value="Genomic_DNA"/>
</dbReference>
<name>A0A078I4Y2_BRANA</name>
<dbReference type="Proteomes" id="UP000028999">
    <property type="component" value="Unassembled WGS sequence"/>
</dbReference>
<reference evidence="1 2" key="1">
    <citation type="journal article" date="2014" name="Science">
        <title>Plant genetics. Early allopolyploid evolution in the post-Neolithic Brassica napus oilseed genome.</title>
        <authorList>
            <person name="Chalhoub B."/>
            <person name="Denoeud F."/>
            <person name="Liu S."/>
            <person name="Parkin I.A."/>
            <person name="Tang H."/>
            <person name="Wang X."/>
            <person name="Chiquet J."/>
            <person name="Belcram H."/>
            <person name="Tong C."/>
            <person name="Samans B."/>
            <person name="Correa M."/>
            <person name="Da Silva C."/>
            <person name="Just J."/>
            <person name="Falentin C."/>
            <person name="Koh C.S."/>
            <person name="Le Clainche I."/>
            <person name="Bernard M."/>
            <person name="Bento P."/>
            <person name="Noel B."/>
            <person name="Labadie K."/>
            <person name="Alberti A."/>
            <person name="Charles M."/>
            <person name="Arnaud D."/>
            <person name="Guo H."/>
            <person name="Daviaud C."/>
            <person name="Alamery S."/>
            <person name="Jabbari K."/>
            <person name="Zhao M."/>
            <person name="Edger P.P."/>
            <person name="Chelaifa H."/>
            <person name="Tack D."/>
            <person name="Lassalle G."/>
            <person name="Mestiri I."/>
            <person name="Schnel N."/>
            <person name="Le Paslier M.C."/>
            <person name="Fan G."/>
            <person name="Renault V."/>
            <person name="Bayer P.E."/>
            <person name="Golicz A.A."/>
            <person name="Manoli S."/>
            <person name="Lee T.H."/>
            <person name="Thi V.H."/>
            <person name="Chalabi S."/>
            <person name="Hu Q."/>
            <person name="Fan C."/>
            <person name="Tollenaere R."/>
            <person name="Lu Y."/>
            <person name="Battail C."/>
            <person name="Shen J."/>
            <person name="Sidebottom C.H."/>
            <person name="Wang X."/>
            <person name="Canaguier A."/>
            <person name="Chauveau A."/>
            <person name="Berard A."/>
            <person name="Deniot G."/>
            <person name="Guan M."/>
            <person name="Liu Z."/>
            <person name="Sun F."/>
            <person name="Lim Y.P."/>
            <person name="Lyons E."/>
            <person name="Town C.D."/>
            <person name="Bancroft I."/>
            <person name="Wang X."/>
            <person name="Meng J."/>
            <person name="Ma J."/>
            <person name="Pires J.C."/>
            <person name="King G.J."/>
            <person name="Brunel D."/>
            <person name="Delourme R."/>
            <person name="Renard M."/>
            <person name="Aury J.M."/>
            <person name="Adams K.L."/>
            <person name="Batley J."/>
            <person name="Snowdon R.J."/>
            <person name="Tost J."/>
            <person name="Edwards D."/>
            <person name="Zhou Y."/>
            <person name="Hua W."/>
            <person name="Sharpe A.G."/>
            <person name="Paterson A.H."/>
            <person name="Guan C."/>
            <person name="Wincker P."/>
        </authorList>
    </citation>
    <scope>NUCLEOTIDE SEQUENCE [LARGE SCALE GENOMIC DNA]</scope>
    <source>
        <strain evidence="2">cv. Darmor-bzh</strain>
    </source>
</reference>
<organism evidence="1 2">
    <name type="scientific">Brassica napus</name>
    <name type="common">Rape</name>
    <dbReference type="NCBI Taxonomy" id="3708"/>
    <lineage>
        <taxon>Eukaryota</taxon>
        <taxon>Viridiplantae</taxon>
        <taxon>Streptophyta</taxon>
        <taxon>Embryophyta</taxon>
        <taxon>Tracheophyta</taxon>
        <taxon>Spermatophyta</taxon>
        <taxon>Magnoliopsida</taxon>
        <taxon>eudicotyledons</taxon>
        <taxon>Gunneridae</taxon>
        <taxon>Pentapetalae</taxon>
        <taxon>rosids</taxon>
        <taxon>malvids</taxon>
        <taxon>Brassicales</taxon>
        <taxon>Brassicaceae</taxon>
        <taxon>Brassiceae</taxon>
        <taxon>Brassica</taxon>
    </lineage>
</organism>
<dbReference type="AlphaFoldDB" id="A0A078I4Y2"/>
<gene>
    <name evidence="1" type="primary">BnaC05g15700D</name>
    <name evidence="1" type="ORF">GSBRNA2T00079705001</name>
</gene>
<keyword evidence="2" id="KW-1185">Reference proteome</keyword>
<dbReference type="PaxDb" id="3708-A0A078I4Y2"/>